<protein>
    <submittedName>
        <fullName evidence="1">Unnamed protein product</fullName>
    </submittedName>
</protein>
<dbReference type="EMBL" id="BSXV01000175">
    <property type="protein sequence ID" value="GME87890.1"/>
    <property type="molecule type" value="Genomic_DNA"/>
</dbReference>
<gene>
    <name evidence="1" type="ORF">Cboi01_000061700</name>
</gene>
<dbReference type="Proteomes" id="UP001165101">
    <property type="component" value="Unassembled WGS sequence"/>
</dbReference>
<reference evidence="1" key="1">
    <citation type="submission" date="2023-04" db="EMBL/GenBank/DDBJ databases">
        <title>Candida boidinii NBRC 1967.</title>
        <authorList>
            <person name="Ichikawa N."/>
            <person name="Sato H."/>
            <person name="Tonouchi N."/>
        </authorList>
    </citation>
    <scope>NUCLEOTIDE SEQUENCE</scope>
    <source>
        <strain evidence="1">NBRC 1967</strain>
    </source>
</reference>
<sequence length="169" mass="19092">MEDLPTRWEIELEFVQSLANMQYLTYLAQTGNLEDPNFLRYLEYLDYWRDPKYAKHLVYPNCLHILSLLKSPKFRKDIATTELSTMVYNDMVERWKEPLKTATTPKNVQNTDAATIEAGQSQLDQEKTNQTLDSVNTESDGDAVGKAAIGATSAEKQTSDGDTAMSTNA</sequence>
<proteinExistence type="predicted"/>
<accession>A0ACB5TGN5</accession>
<evidence type="ECO:0000313" key="2">
    <source>
        <dbReference type="Proteomes" id="UP001165101"/>
    </source>
</evidence>
<keyword evidence="2" id="KW-1185">Reference proteome</keyword>
<evidence type="ECO:0000313" key="1">
    <source>
        <dbReference type="EMBL" id="GME87890.1"/>
    </source>
</evidence>
<name>A0ACB5TGN5_CANBO</name>
<organism evidence="1 2">
    <name type="scientific">Candida boidinii</name>
    <name type="common">Yeast</name>
    <dbReference type="NCBI Taxonomy" id="5477"/>
    <lineage>
        <taxon>Eukaryota</taxon>
        <taxon>Fungi</taxon>
        <taxon>Dikarya</taxon>
        <taxon>Ascomycota</taxon>
        <taxon>Saccharomycotina</taxon>
        <taxon>Pichiomycetes</taxon>
        <taxon>Pichiales</taxon>
        <taxon>Pichiaceae</taxon>
        <taxon>Ogataea</taxon>
        <taxon>Ogataea/Candida clade</taxon>
    </lineage>
</organism>
<comment type="caution">
    <text evidence="1">The sequence shown here is derived from an EMBL/GenBank/DDBJ whole genome shotgun (WGS) entry which is preliminary data.</text>
</comment>